<dbReference type="PROSITE" id="PS50887">
    <property type="entry name" value="GGDEF"/>
    <property type="match status" value="1"/>
</dbReference>
<dbReference type="Gene3D" id="3.30.70.270">
    <property type="match status" value="1"/>
</dbReference>
<reference evidence="3 4" key="1">
    <citation type="submission" date="2020-05" db="EMBL/GenBank/DDBJ databases">
        <authorList>
            <person name="Ruan W."/>
            <person name="Jeon C.O."/>
            <person name="Chun B.H."/>
        </authorList>
    </citation>
    <scope>NUCLEOTIDE SEQUENCE [LARGE SCALE GENOMIC DNA]</scope>
    <source>
        <strain evidence="3 4">TBZ9</strain>
    </source>
</reference>
<proteinExistence type="predicted"/>
<keyword evidence="1" id="KW-0812">Transmembrane</keyword>
<dbReference type="SUPFAM" id="SSF55073">
    <property type="entry name" value="Nucleotide cyclase"/>
    <property type="match status" value="1"/>
</dbReference>
<evidence type="ECO:0000313" key="3">
    <source>
        <dbReference type="EMBL" id="NOG32219.1"/>
    </source>
</evidence>
<dbReference type="Pfam" id="PF00990">
    <property type="entry name" value="GGDEF"/>
    <property type="match status" value="1"/>
</dbReference>
<feature type="transmembrane region" description="Helical" evidence="1">
    <location>
        <begin position="92"/>
        <end position="114"/>
    </location>
</feature>
<gene>
    <name evidence="3" type="ORF">HLB35_11440</name>
</gene>
<evidence type="ECO:0000256" key="1">
    <source>
        <dbReference type="SAM" id="Phobius"/>
    </source>
</evidence>
<dbReference type="Proteomes" id="UP000588806">
    <property type="component" value="Unassembled WGS sequence"/>
</dbReference>
<name>A0A7Y3XBC2_9GAMM</name>
<dbReference type="EMBL" id="JABFHI010000004">
    <property type="protein sequence ID" value="NOG32219.1"/>
    <property type="molecule type" value="Genomic_DNA"/>
</dbReference>
<dbReference type="InterPro" id="IPR000160">
    <property type="entry name" value="GGDEF_dom"/>
</dbReference>
<protein>
    <submittedName>
        <fullName evidence="3">Diguanylate cyclase</fullName>
    </submittedName>
</protein>
<feature type="transmembrane region" description="Helical" evidence="1">
    <location>
        <begin position="18"/>
        <end position="41"/>
    </location>
</feature>
<feature type="transmembrane region" description="Helical" evidence="1">
    <location>
        <begin position="53"/>
        <end position="72"/>
    </location>
</feature>
<dbReference type="InterPro" id="IPR043128">
    <property type="entry name" value="Rev_trsase/Diguanyl_cyclase"/>
</dbReference>
<evidence type="ECO:0000259" key="2">
    <source>
        <dbReference type="PROSITE" id="PS50887"/>
    </source>
</evidence>
<evidence type="ECO:0000313" key="4">
    <source>
        <dbReference type="Proteomes" id="UP000588806"/>
    </source>
</evidence>
<feature type="domain" description="GGDEF" evidence="2">
    <location>
        <begin position="181"/>
        <end position="304"/>
    </location>
</feature>
<sequence length="304" mass="34556">MTITHVSSLFLMITYTTWLYVIGYYSFFFMPAFLTLLALSALLMHIGQGINPYIPRLLLLGCLYLVVGQAAFQSSSDTSPLWFGLPIAVSMIFLPLIPALALNILLLPIWWWLLTQSGDMEDWKNILTLLLLLALPRWEHLRRQALLFATDPNDSECNAYQSDALKERLRNEYQRSSILGNRLAVLVIHLPQFDMAGEQFGRKAQLTLLETLCNEVNDSCRDHDLLGRASQATFWLVLPDTSESGALLVRERLKHSLSCCVLVETGQLVADIVAYLPRHQEVFHLFIQRLEERSHAIAKSLPET</sequence>
<reference evidence="3 4" key="2">
    <citation type="submission" date="2020-06" db="EMBL/GenBank/DDBJ databases">
        <title>Halomonas songnenensis sp. nov., a moderately halophilic bacterium isolated from saline and alkaline soils.</title>
        <authorList>
            <person name="Jiang J."/>
            <person name="Pan Y."/>
        </authorList>
    </citation>
    <scope>NUCLEOTIDE SEQUENCE [LARGE SCALE GENOMIC DNA]</scope>
    <source>
        <strain evidence="3 4">TBZ9</strain>
    </source>
</reference>
<comment type="caution">
    <text evidence="3">The sequence shown here is derived from an EMBL/GenBank/DDBJ whole genome shotgun (WGS) entry which is preliminary data.</text>
</comment>
<accession>A0A7Y3XBC2</accession>
<keyword evidence="1" id="KW-0472">Membrane</keyword>
<keyword evidence="1" id="KW-1133">Transmembrane helix</keyword>
<dbReference type="AlphaFoldDB" id="A0A7Y3XBC2"/>
<keyword evidence="4" id="KW-1185">Reference proteome</keyword>
<dbReference type="InterPro" id="IPR029787">
    <property type="entry name" value="Nucleotide_cyclase"/>
</dbReference>
<organism evidence="3 4">
    <name type="scientific">Vreelandella azerica</name>
    <dbReference type="NCBI Taxonomy" id="2732867"/>
    <lineage>
        <taxon>Bacteria</taxon>
        <taxon>Pseudomonadati</taxon>
        <taxon>Pseudomonadota</taxon>
        <taxon>Gammaproteobacteria</taxon>
        <taxon>Oceanospirillales</taxon>
        <taxon>Halomonadaceae</taxon>
        <taxon>Vreelandella</taxon>
    </lineage>
</organism>